<reference evidence="3" key="1">
    <citation type="submission" date="2016-06" db="UniProtKB">
        <authorList>
            <consortium name="WormBaseParasite"/>
        </authorList>
    </citation>
    <scope>IDENTIFICATION</scope>
</reference>
<dbReference type="InterPro" id="IPR036866">
    <property type="entry name" value="RibonucZ/Hydroxyglut_hydro"/>
</dbReference>
<reference evidence="1 2" key="2">
    <citation type="submission" date="2018-11" db="EMBL/GenBank/DDBJ databases">
        <authorList>
            <consortium name="Pathogen Informatics"/>
        </authorList>
    </citation>
    <scope>NUCLEOTIDE SEQUENCE [LARGE SCALE GENOMIC DNA]</scope>
</reference>
<dbReference type="SUPFAM" id="SSF56281">
    <property type="entry name" value="Metallo-hydrolase/oxidoreductase"/>
    <property type="match status" value="1"/>
</dbReference>
<dbReference type="Gene3D" id="3.60.15.10">
    <property type="entry name" value="Ribonuclease Z/Hydroxyacylglutathione hydrolase-like"/>
    <property type="match status" value="1"/>
</dbReference>
<name>A0A183DZ04_9BILA</name>
<dbReference type="Proteomes" id="UP000271098">
    <property type="component" value="Unassembled WGS sequence"/>
</dbReference>
<organism evidence="3">
    <name type="scientific">Gongylonema pulchrum</name>
    <dbReference type="NCBI Taxonomy" id="637853"/>
    <lineage>
        <taxon>Eukaryota</taxon>
        <taxon>Metazoa</taxon>
        <taxon>Ecdysozoa</taxon>
        <taxon>Nematoda</taxon>
        <taxon>Chromadorea</taxon>
        <taxon>Rhabditida</taxon>
        <taxon>Spirurina</taxon>
        <taxon>Spiruromorpha</taxon>
        <taxon>Spiruroidea</taxon>
        <taxon>Gongylonematidae</taxon>
        <taxon>Gongylonema</taxon>
    </lineage>
</organism>
<accession>A0A183DZ04</accession>
<keyword evidence="2" id="KW-1185">Reference proteome</keyword>
<protein>
    <submittedName>
        <fullName evidence="3">Lactamase_B domain-containing protein</fullName>
    </submittedName>
</protein>
<evidence type="ECO:0000313" key="3">
    <source>
        <dbReference type="WBParaSite" id="GPUH_0001396001-mRNA-1"/>
    </source>
</evidence>
<dbReference type="AlphaFoldDB" id="A0A183DZ04"/>
<dbReference type="EMBL" id="UYRT01080727">
    <property type="protein sequence ID" value="VDN23285.1"/>
    <property type="molecule type" value="Genomic_DNA"/>
</dbReference>
<sequence length="115" mass="13533">MSDDYVEGYRVEQLSTNVYCIREEDYCKHGPLMYLIIGTQKETHTFSVRPYKVTRWLADEEVIRLGDMDSDELKVLHTPGHTPDSLTIWLFSVCTMLYKRLFAFEFSLIKCQVII</sequence>
<evidence type="ECO:0000313" key="2">
    <source>
        <dbReference type="Proteomes" id="UP000271098"/>
    </source>
</evidence>
<gene>
    <name evidence="1" type="ORF">GPUH_LOCUS13945</name>
</gene>
<dbReference type="OrthoDB" id="17458at2759"/>
<dbReference type="WBParaSite" id="GPUH_0001396001-mRNA-1">
    <property type="protein sequence ID" value="GPUH_0001396001-mRNA-1"/>
    <property type="gene ID" value="GPUH_0001396001"/>
</dbReference>
<proteinExistence type="predicted"/>
<evidence type="ECO:0000313" key="1">
    <source>
        <dbReference type="EMBL" id="VDN23285.1"/>
    </source>
</evidence>